<evidence type="ECO:0000313" key="3">
    <source>
        <dbReference type="Proteomes" id="UP000321126"/>
    </source>
</evidence>
<dbReference type="EMBL" id="VOUQ01000001">
    <property type="protein sequence ID" value="TXE37254.1"/>
    <property type="molecule type" value="Genomic_DNA"/>
</dbReference>
<feature type="domain" description="WYL" evidence="1">
    <location>
        <begin position="128"/>
        <end position="188"/>
    </location>
</feature>
<proteinExistence type="predicted"/>
<reference evidence="2 3" key="1">
    <citation type="submission" date="2019-07" db="EMBL/GenBank/DDBJ databases">
        <title>Serratia strains were isolated from fresh produce.</title>
        <authorList>
            <person name="Cho G.-S."/>
            <person name="Stein M."/>
            <person name="Lee W."/>
            <person name="Suh S.H."/>
            <person name="Franz C.M.A.P."/>
        </authorList>
    </citation>
    <scope>NUCLEOTIDE SEQUENCE [LARGE SCALE GENOMIC DNA]</scope>
    <source>
        <strain evidence="2 3">S16</strain>
    </source>
</reference>
<evidence type="ECO:0000313" key="2">
    <source>
        <dbReference type="EMBL" id="TXE37254.1"/>
    </source>
</evidence>
<sequence length="241" mass="27087">MKEQHDRYDRLAVRLSIIISRLLAGHAMELKTLADEFGVSERTLQRDFQQRLIHLGIEYAGGTYRLARRPLRPHSPDTFTFIHNTGISGIIPTQNRKLIHLLTSTPGISPCLIGHGGLPSAVTQSASFLLLAEAIRDHRAVTLQVNGRSHETVAPHRLIFQSKNWFLVTTRARTLQVFRMEEINAVTVLETSFRTKPELDALTASEEFISALPHFRFISNVIHSFRGSPPEANPRLNGVNS</sequence>
<evidence type="ECO:0000259" key="1">
    <source>
        <dbReference type="Pfam" id="PF13280"/>
    </source>
</evidence>
<dbReference type="Proteomes" id="UP000321126">
    <property type="component" value="Unassembled WGS sequence"/>
</dbReference>
<name>A0A5C7CGU4_SERMA</name>
<gene>
    <name evidence="2" type="ORF">FOT62_00690</name>
</gene>
<protein>
    <submittedName>
        <fullName evidence="2">WYL domain-containing protein</fullName>
    </submittedName>
</protein>
<dbReference type="Pfam" id="PF13280">
    <property type="entry name" value="WYL"/>
    <property type="match status" value="1"/>
</dbReference>
<organism evidence="2 3">
    <name type="scientific">Serratia marcescens</name>
    <dbReference type="NCBI Taxonomy" id="615"/>
    <lineage>
        <taxon>Bacteria</taxon>
        <taxon>Pseudomonadati</taxon>
        <taxon>Pseudomonadota</taxon>
        <taxon>Gammaproteobacteria</taxon>
        <taxon>Enterobacterales</taxon>
        <taxon>Yersiniaceae</taxon>
        <taxon>Serratia</taxon>
    </lineage>
</organism>
<dbReference type="PROSITE" id="PS52050">
    <property type="entry name" value="WYL"/>
    <property type="match status" value="1"/>
</dbReference>
<dbReference type="InterPro" id="IPR026881">
    <property type="entry name" value="WYL_dom"/>
</dbReference>
<accession>A0A5C7CGU4</accession>
<comment type="caution">
    <text evidence="2">The sequence shown here is derived from an EMBL/GenBank/DDBJ whole genome shotgun (WGS) entry which is preliminary data.</text>
</comment>
<dbReference type="AlphaFoldDB" id="A0A5C7CGU4"/>
<dbReference type="RefSeq" id="WP_109846738.1">
    <property type="nucleotide sequence ID" value="NZ_VOUQ01000001.1"/>
</dbReference>